<feature type="compositionally biased region" description="Polar residues" evidence="1">
    <location>
        <begin position="411"/>
        <end position="425"/>
    </location>
</feature>
<feature type="compositionally biased region" description="Polar residues" evidence="1">
    <location>
        <begin position="460"/>
        <end position="472"/>
    </location>
</feature>
<dbReference type="GO" id="GO:0005546">
    <property type="term" value="F:phosphatidylinositol-4,5-bisphosphate binding"/>
    <property type="evidence" value="ECO:0007669"/>
    <property type="project" value="TreeGrafter"/>
</dbReference>
<feature type="compositionally biased region" description="Low complexity" evidence="1">
    <location>
        <begin position="753"/>
        <end position="767"/>
    </location>
</feature>
<dbReference type="PANTHER" id="PTHR11977">
    <property type="entry name" value="VILLIN"/>
    <property type="match status" value="1"/>
</dbReference>
<feature type="compositionally biased region" description="Polar residues" evidence="1">
    <location>
        <begin position="1163"/>
        <end position="1172"/>
    </location>
</feature>
<feature type="compositionally biased region" description="Polar residues" evidence="1">
    <location>
        <begin position="71"/>
        <end position="88"/>
    </location>
</feature>
<feature type="compositionally biased region" description="Low complexity" evidence="1">
    <location>
        <begin position="571"/>
        <end position="583"/>
    </location>
</feature>
<dbReference type="GO" id="GO:0051014">
    <property type="term" value="P:actin filament severing"/>
    <property type="evidence" value="ECO:0007669"/>
    <property type="project" value="TreeGrafter"/>
</dbReference>
<feature type="compositionally biased region" description="Low complexity" evidence="1">
    <location>
        <begin position="208"/>
        <end position="223"/>
    </location>
</feature>
<feature type="compositionally biased region" description="Polar residues" evidence="1">
    <location>
        <begin position="374"/>
        <end position="391"/>
    </location>
</feature>
<feature type="compositionally biased region" description="Low complexity" evidence="1">
    <location>
        <begin position="1611"/>
        <end position="1626"/>
    </location>
</feature>
<evidence type="ECO:0000259" key="3">
    <source>
        <dbReference type="Pfam" id="PF25480"/>
    </source>
</evidence>
<feature type="compositionally biased region" description="Polar residues" evidence="1">
    <location>
        <begin position="1258"/>
        <end position="1267"/>
    </location>
</feature>
<dbReference type="SMART" id="SM00262">
    <property type="entry name" value="GEL"/>
    <property type="match status" value="1"/>
</dbReference>
<dbReference type="InterPro" id="IPR057226">
    <property type="entry name" value="DUF7904"/>
</dbReference>
<feature type="region of interest" description="Disordered" evidence="1">
    <location>
        <begin position="1226"/>
        <end position="1286"/>
    </location>
</feature>
<feature type="region of interest" description="Disordered" evidence="1">
    <location>
        <begin position="945"/>
        <end position="1187"/>
    </location>
</feature>
<feature type="domain" description="DUF4045" evidence="2">
    <location>
        <begin position="81"/>
        <end position="676"/>
    </location>
</feature>
<dbReference type="PANTHER" id="PTHR11977:SF133">
    <property type="entry name" value="DUF4045 DOMAIN-CONTAINING PROTEIN"/>
    <property type="match status" value="1"/>
</dbReference>
<feature type="compositionally biased region" description="Polar residues" evidence="1">
    <location>
        <begin position="433"/>
        <end position="444"/>
    </location>
</feature>
<dbReference type="SUPFAM" id="SSF55753">
    <property type="entry name" value="Actin depolymerizing proteins"/>
    <property type="match status" value="3"/>
</dbReference>
<dbReference type="Pfam" id="PF13254">
    <property type="entry name" value="DUF4045"/>
    <property type="match status" value="1"/>
</dbReference>
<feature type="compositionally biased region" description="Basic and acidic residues" evidence="1">
    <location>
        <begin position="657"/>
        <end position="670"/>
    </location>
</feature>
<dbReference type="EMBL" id="WNWQ01000320">
    <property type="protein sequence ID" value="KAE9970625.1"/>
    <property type="molecule type" value="Genomic_DNA"/>
</dbReference>
<accession>A0A8H3UIG3</accession>
<dbReference type="GO" id="GO:0051015">
    <property type="term" value="F:actin filament binding"/>
    <property type="evidence" value="ECO:0007669"/>
    <property type="project" value="InterPro"/>
</dbReference>
<feature type="compositionally biased region" description="Polar residues" evidence="1">
    <location>
        <begin position="478"/>
        <end position="487"/>
    </location>
</feature>
<dbReference type="Gene3D" id="3.40.20.10">
    <property type="entry name" value="Severin"/>
    <property type="match status" value="3"/>
</dbReference>
<feature type="compositionally biased region" description="Basic and acidic residues" evidence="1">
    <location>
        <begin position="44"/>
        <end position="56"/>
    </location>
</feature>
<dbReference type="InterPro" id="IPR029006">
    <property type="entry name" value="ADF-H/Gelsolin-like_dom_sf"/>
</dbReference>
<feature type="compositionally biased region" description="Polar residues" evidence="1">
    <location>
        <begin position="228"/>
        <end position="238"/>
    </location>
</feature>
<comment type="caution">
    <text evidence="4">The sequence shown here is derived from an EMBL/GenBank/DDBJ whole genome shotgun (WGS) entry which is preliminary data.</text>
</comment>
<dbReference type="GO" id="GO:0015629">
    <property type="term" value="C:actin cytoskeleton"/>
    <property type="evidence" value="ECO:0007669"/>
    <property type="project" value="TreeGrafter"/>
</dbReference>
<feature type="region of interest" description="Disordered" evidence="1">
    <location>
        <begin position="1591"/>
        <end position="1626"/>
    </location>
</feature>
<feature type="compositionally biased region" description="Basic and acidic residues" evidence="1">
    <location>
        <begin position="352"/>
        <end position="367"/>
    </location>
</feature>
<feature type="compositionally biased region" description="Low complexity" evidence="1">
    <location>
        <begin position="841"/>
        <end position="860"/>
    </location>
</feature>
<evidence type="ECO:0000313" key="5">
    <source>
        <dbReference type="Proteomes" id="UP000433883"/>
    </source>
</evidence>
<protein>
    <recommendedName>
        <fullName evidence="6">DUF4045 domain-containing protein</fullName>
    </recommendedName>
</protein>
<proteinExistence type="predicted"/>
<feature type="compositionally biased region" description="Polar residues" evidence="1">
    <location>
        <begin position="768"/>
        <end position="787"/>
    </location>
</feature>
<dbReference type="InterPro" id="IPR025118">
    <property type="entry name" value="DUF4045"/>
</dbReference>
<feature type="compositionally biased region" description="Polar residues" evidence="1">
    <location>
        <begin position="246"/>
        <end position="258"/>
    </location>
</feature>
<feature type="region of interest" description="Disordered" evidence="1">
    <location>
        <begin position="40"/>
        <end position="815"/>
    </location>
</feature>
<gene>
    <name evidence="4" type="ORF">BLS_004837</name>
</gene>
<feature type="compositionally biased region" description="Low complexity" evidence="1">
    <location>
        <begin position="1237"/>
        <end position="1246"/>
    </location>
</feature>
<organism evidence="4 5">
    <name type="scientific">Venturia inaequalis</name>
    <name type="common">Apple scab fungus</name>
    <dbReference type="NCBI Taxonomy" id="5025"/>
    <lineage>
        <taxon>Eukaryota</taxon>
        <taxon>Fungi</taxon>
        <taxon>Dikarya</taxon>
        <taxon>Ascomycota</taxon>
        <taxon>Pezizomycotina</taxon>
        <taxon>Dothideomycetes</taxon>
        <taxon>Pleosporomycetidae</taxon>
        <taxon>Venturiales</taxon>
        <taxon>Venturiaceae</taxon>
        <taxon>Venturia</taxon>
    </lineage>
</organism>
<dbReference type="GO" id="GO:0051016">
    <property type="term" value="P:barbed-end actin filament capping"/>
    <property type="evidence" value="ECO:0007669"/>
    <property type="project" value="TreeGrafter"/>
</dbReference>
<feature type="region of interest" description="Disordered" evidence="1">
    <location>
        <begin position="839"/>
        <end position="931"/>
    </location>
</feature>
<feature type="compositionally biased region" description="Polar residues" evidence="1">
    <location>
        <begin position="945"/>
        <end position="963"/>
    </location>
</feature>
<dbReference type="GO" id="GO:0005737">
    <property type="term" value="C:cytoplasm"/>
    <property type="evidence" value="ECO:0007669"/>
    <property type="project" value="TreeGrafter"/>
</dbReference>
<feature type="compositionally biased region" description="Basic and acidic residues" evidence="1">
    <location>
        <begin position="916"/>
        <end position="925"/>
    </location>
</feature>
<evidence type="ECO:0000313" key="4">
    <source>
        <dbReference type="EMBL" id="KAE9970625.1"/>
    </source>
</evidence>
<dbReference type="GO" id="GO:0008154">
    <property type="term" value="P:actin polymerization or depolymerization"/>
    <property type="evidence" value="ECO:0007669"/>
    <property type="project" value="TreeGrafter"/>
</dbReference>
<sequence length="1757" mass="188776">MADHASEDLTPSEFVRNIHALGKKKDAEDVKRIAELESQILVDRQLRAQRRAERSRSLSPEKSPAAPNTAGVVNNSPADISSPSSQTIDAKKMSEETPASPATSSLSRSGTLSWQQRPKSSSGRRPLSMLAAENAAKSPRGTPEPNTAEEGQEPSRAQIAEALGSRDPSWFKQTADRGIGSAAYRKSQENLTVEAPPASGRTRLPGMSQESTVESESPTSPLPEETRSNSPSRASSVRGSAAWSASRYSNTTNASDTGSLRVKSRPTSTLMDAPKLDPPTLERDRRSPVSSRPPSPTKGMGGFVESAMMRRQDSVSKRWSQQAPPGLSRQSSTASNRNSYMAPSASTALSATRHDRAPSSLSRDRSLEPGGGSRPTSSHTNVTARGSNDSATENDRDAFVKPALPYHSRSKSVASISVLSQGSADPSSPSSPNKRWSPTKSSWLESALTKSEDRPATPTAPVSTQPSWMTELNKNRLSRSISPSKQLDTPELAKSIQSSEGKPEPAPTLVKPKSPPPIKAKSSPPPKARSPPPIKSKSPTISLNEKSPPPEPVKPFVLGKGKPEIQHKYTSSSPASSHMSSVKPSEKPAAAAGKFDFRANLKSRQVQNDDNGKTEPEFKNAIGKLKRAQTDKIAIPDPLKDNILRGKAGLSLTGGPAKREKVDELKDSLVKQKQTMQAKAASGETPKRPEKPVNAPSTPEALAKRQALHRSQSSKDDIPATKSGGSTPEAIARMRSLKELKEKPKPVAAPQKSSSPSLPSKSITVSSNLDSALTRNISAEATPSTPLNLDAIPSKPSTEPALKSSVAEPKSQPFALPGMAKAGVSSKLADRFNPALLGVLARGPPSASPSSGPASKAVAGDAPPSSIEPLEHKTKGRAKGPKRRAPTKQVEESTVARTTAQAAPVAKPIHSPVQERTSDSSDITEKLLPSQATVGSVKTALAAFNTTKQPSTPVKHSRNSSASFPAISLVKTKDILPSSPRESHTFDRSTPLSSKKSPPVEPKSFDRSSSQSSLGSDKSPPVKPKTFSAIKSPLLSEFSLSPKADEPGNVPSERPTTPLHSLPQIVRVPSQEQETIVKPFGTRPLPAVPPKSPSIRDTAESPLPSFRTISPSIQQDQSTNSPLPSLRRAGLPTPPSTAPKDSPATPSAEAANVSVKNAASIWGRQTENTPSTPARVPSPVKLPTRRDEEKAMVNAGLMAPPDVPSLPKKPVGLGLGISDFSTLPASSVAKPADRSPNKLLLSPSLSADRAPDARLPRTRSTTITVQPKLSPRIDPNKTLPVPPESPVPHTSEANRMFSNFFHETPVVIPDEDMDTISILDSYPVATEKVKTVRKQLQEMTSDGRLSAVPSHQEHILFEDSMYLCTHTFDANGARLTEVCLWVGSGVPQAAVEDAQLFARTAARNNEGTLITIHQGEETPRFLEAIGGILIIFRGSRAKTSLGVPGKFVLCGRRHMGHICFDEVDFSLLSLFSGFPYLISTNSKLYLWKGVGCHQEELSSARLITMDVSTMPDLTEIVEGKEPLSFFTLFPALPKYPKNTVPRSADHWRLKARCEKYRCRLFRVEQTSTRERAVSLQVSNFFSNVIARRPSWSSLGTSQPQRSPTEEREQPRTPTTPSTPRTTAQAASAETFKTRIVEIAPFTQRDVDAERIYVLDAFFEVYIIIGPLAQSQSYAFATALLFAQDYGIIAAGMEDRPFVPISTVVLEGVPRDLKPCFRKWTDERADGGTEALMAGVKRGRSLRCVGLDAALAATRRDA</sequence>
<dbReference type="Pfam" id="PF25480">
    <property type="entry name" value="DUF7904"/>
    <property type="match status" value="1"/>
</dbReference>
<evidence type="ECO:0000259" key="2">
    <source>
        <dbReference type="Pfam" id="PF13254"/>
    </source>
</evidence>
<feature type="compositionally biased region" description="Basic and acidic residues" evidence="1">
    <location>
        <begin position="736"/>
        <end position="745"/>
    </location>
</feature>
<feature type="compositionally biased region" description="Pro residues" evidence="1">
    <location>
        <begin position="513"/>
        <end position="534"/>
    </location>
</feature>
<name>A0A8H3UIG3_VENIN</name>
<feature type="domain" description="DUF7904" evidence="3">
    <location>
        <begin position="1335"/>
        <end position="1433"/>
    </location>
</feature>
<evidence type="ECO:0008006" key="6">
    <source>
        <dbReference type="Google" id="ProtNLM"/>
    </source>
</evidence>
<feature type="compositionally biased region" description="Basic residues" evidence="1">
    <location>
        <begin position="874"/>
        <end position="886"/>
    </location>
</feature>
<feature type="compositionally biased region" description="Polar residues" evidence="1">
    <location>
        <begin position="1107"/>
        <end position="1123"/>
    </location>
</feature>
<evidence type="ECO:0000256" key="1">
    <source>
        <dbReference type="SAM" id="MobiDB-lite"/>
    </source>
</evidence>
<feature type="compositionally biased region" description="Polar residues" evidence="1">
    <location>
        <begin position="100"/>
        <end position="123"/>
    </location>
</feature>
<dbReference type="Proteomes" id="UP000433883">
    <property type="component" value="Unassembled WGS sequence"/>
</dbReference>
<feature type="compositionally biased region" description="Low complexity" evidence="1">
    <location>
        <begin position="1007"/>
        <end position="1019"/>
    </location>
</feature>
<reference evidence="4 5" key="1">
    <citation type="submission" date="2019-11" db="EMBL/GenBank/DDBJ databases">
        <title>Venturia inaequalis Genome Resource.</title>
        <authorList>
            <person name="Lichtner F.J."/>
        </authorList>
    </citation>
    <scope>NUCLEOTIDE SEQUENCE [LARGE SCALE GENOMIC DNA]</scope>
    <source>
        <strain evidence="4">Bline_iso_100314</strain>
    </source>
</reference>
<feature type="compositionally biased region" description="Polar residues" evidence="1">
    <location>
        <begin position="317"/>
        <end position="350"/>
    </location>
</feature>
<dbReference type="InterPro" id="IPR007122">
    <property type="entry name" value="Villin/Gelsolin"/>
</dbReference>